<gene>
    <name evidence="1" type="ORF">Q7C36_010393</name>
</gene>
<proteinExistence type="predicted"/>
<comment type="caution">
    <text evidence="1">The sequence shown here is derived from an EMBL/GenBank/DDBJ whole genome shotgun (WGS) entry which is preliminary data.</text>
</comment>
<dbReference type="EMBL" id="JAVHJS010000010">
    <property type="protein sequence ID" value="KAK2845539.1"/>
    <property type="molecule type" value="Genomic_DNA"/>
</dbReference>
<accession>A0AA88SU23</accession>
<keyword evidence="2" id="KW-1185">Reference proteome</keyword>
<dbReference type="AlphaFoldDB" id="A0AA88SU23"/>
<protein>
    <submittedName>
        <fullName evidence="1">Uncharacterized protein</fullName>
    </submittedName>
</protein>
<reference evidence="1" key="1">
    <citation type="submission" date="2023-08" db="EMBL/GenBank/DDBJ databases">
        <title>Pelteobagrus vachellii genome.</title>
        <authorList>
            <person name="Liu H."/>
        </authorList>
    </citation>
    <scope>NUCLEOTIDE SEQUENCE</scope>
    <source>
        <strain evidence="1">PRFRI_2022a</strain>
        <tissue evidence="1">Muscle</tissue>
    </source>
</reference>
<organism evidence="1 2">
    <name type="scientific">Tachysurus vachellii</name>
    <name type="common">Darkbarbel catfish</name>
    <name type="synonym">Pelteobagrus vachellii</name>
    <dbReference type="NCBI Taxonomy" id="175792"/>
    <lineage>
        <taxon>Eukaryota</taxon>
        <taxon>Metazoa</taxon>
        <taxon>Chordata</taxon>
        <taxon>Craniata</taxon>
        <taxon>Vertebrata</taxon>
        <taxon>Euteleostomi</taxon>
        <taxon>Actinopterygii</taxon>
        <taxon>Neopterygii</taxon>
        <taxon>Teleostei</taxon>
        <taxon>Ostariophysi</taxon>
        <taxon>Siluriformes</taxon>
        <taxon>Bagridae</taxon>
        <taxon>Tachysurus</taxon>
    </lineage>
</organism>
<evidence type="ECO:0000313" key="2">
    <source>
        <dbReference type="Proteomes" id="UP001187315"/>
    </source>
</evidence>
<dbReference type="Proteomes" id="UP001187315">
    <property type="component" value="Unassembled WGS sequence"/>
</dbReference>
<evidence type="ECO:0000313" key="1">
    <source>
        <dbReference type="EMBL" id="KAK2845539.1"/>
    </source>
</evidence>
<name>A0AA88SU23_TACVA</name>
<sequence>MARTFSWRRREIMELMSVEDVVKKFPYLRTPDGFFDEIDRIHPSPSSFCHRFREGLLEFCQMC</sequence>